<evidence type="ECO:0000256" key="2">
    <source>
        <dbReference type="ARBA" id="ARBA00007441"/>
    </source>
</evidence>
<dbReference type="PANTHER" id="PTHR42790:SF19">
    <property type="entry name" value="KYNURENINE_ALPHA-AMINOADIPATE AMINOTRANSFERASE, MITOCHONDRIAL"/>
    <property type="match status" value="1"/>
</dbReference>
<dbReference type="Pfam" id="PF00155">
    <property type="entry name" value="Aminotran_1_2"/>
    <property type="match status" value="1"/>
</dbReference>
<dbReference type="EMBL" id="CP002000">
    <property type="protein sequence ID" value="ADJ46541.1"/>
    <property type="molecule type" value="Genomic_DNA"/>
</dbReference>
<dbReference type="Proteomes" id="UP000000328">
    <property type="component" value="Chromosome"/>
</dbReference>
<dbReference type="InterPro" id="IPR015422">
    <property type="entry name" value="PyrdxlP-dep_Trfase_small"/>
</dbReference>
<dbReference type="GO" id="GO:0017000">
    <property type="term" value="P:antibiotic biosynthetic process"/>
    <property type="evidence" value="ECO:0007669"/>
    <property type="project" value="UniProtKB-KW"/>
</dbReference>
<sequence>MDRAAPPDAIRDILAAAAAPGVLSLAGGLPAPDSFPLTELVTVLDEVMSSAAAAALQYGPVEGVPAMRAGLAARAGETGGHTDPDRVLVTSGSQQGLALTTNALVAPGDTVALEDPGYLGAVRVFRQAGADLLAVPGDEDGMDTEALAGRLRRGARCRLVYVVPHFHNPTAAVLTEERRRHLAELAGHYGFLIVEDDPYADLAFDGVRLPSIDAFSDRVIRLLSLSKTLCPGFRVAGLVAPPALIGPLTTAKQDADLQTNTFGQHVVSRLLSRPGFLPRHLLRLQSLYRTRAGHLAGLLGGLGWLTFRAPRGGLFFWAAITTAGVDAATLTAAAIEEGLAIVPGPPFCIDRDGSRHLRLSFATLSPSEMPEAVRRLELARARVSGPRGAAAAG</sequence>
<name>A0A0H3D774_AMYMU</name>
<keyword evidence="7" id="KW-0045">Antibiotic biosynthesis</keyword>
<dbReference type="AlphaFoldDB" id="A0A0H3D774"/>
<dbReference type="Gene3D" id="3.90.1150.10">
    <property type="entry name" value="Aspartate Aminotransferase, domain 1"/>
    <property type="match status" value="1"/>
</dbReference>
<dbReference type="CDD" id="cd00609">
    <property type="entry name" value="AAT_like"/>
    <property type="match status" value="1"/>
</dbReference>
<feature type="domain" description="Aminotransferase class I/classII large" evidence="8">
    <location>
        <begin position="49"/>
        <end position="376"/>
    </location>
</feature>
<comment type="similarity">
    <text evidence="2">Belongs to the class-I pyridoxal-phosphate-dependent aminotransferase family.</text>
</comment>
<proteinExistence type="inferred from homology"/>
<keyword evidence="6" id="KW-0663">Pyridoxal phosphate</keyword>
<comment type="subunit">
    <text evidence="3">Homodimer.</text>
</comment>
<keyword evidence="5 9" id="KW-0808">Transferase</keyword>
<dbReference type="OrthoDB" id="9802328at2"/>
<evidence type="ECO:0000256" key="6">
    <source>
        <dbReference type="ARBA" id="ARBA00022898"/>
    </source>
</evidence>
<evidence type="ECO:0000256" key="1">
    <source>
        <dbReference type="ARBA" id="ARBA00001933"/>
    </source>
</evidence>
<accession>A0A0H3D774</accession>
<dbReference type="GO" id="GO:0008483">
    <property type="term" value="F:transaminase activity"/>
    <property type="evidence" value="ECO:0007669"/>
    <property type="project" value="UniProtKB-KW"/>
</dbReference>
<dbReference type="PATRIC" id="fig|749927.5.peg.4937"/>
<dbReference type="eggNOG" id="COG1167">
    <property type="taxonomic scope" value="Bacteria"/>
</dbReference>
<dbReference type="InterPro" id="IPR015421">
    <property type="entry name" value="PyrdxlP-dep_Trfase_major"/>
</dbReference>
<dbReference type="InterPro" id="IPR004839">
    <property type="entry name" value="Aminotransferase_I/II_large"/>
</dbReference>
<evidence type="ECO:0000256" key="3">
    <source>
        <dbReference type="ARBA" id="ARBA00011738"/>
    </source>
</evidence>
<dbReference type="HOGENOM" id="CLU_017584_0_6_11"/>
<dbReference type="KEGG" id="amd:AMED_4775"/>
<evidence type="ECO:0000256" key="4">
    <source>
        <dbReference type="ARBA" id="ARBA00022576"/>
    </source>
</evidence>
<dbReference type="Gene3D" id="3.40.640.10">
    <property type="entry name" value="Type I PLP-dependent aspartate aminotransferase-like (Major domain)"/>
    <property type="match status" value="1"/>
</dbReference>
<keyword evidence="4 9" id="KW-0032">Aminotransferase</keyword>
<evidence type="ECO:0000256" key="7">
    <source>
        <dbReference type="ARBA" id="ARBA00023194"/>
    </source>
</evidence>
<comment type="cofactor">
    <cofactor evidence="1">
        <name>pyridoxal 5'-phosphate</name>
        <dbReference type="ChEBI" id="CHEBI:597326"/>
    </cofactor>
</comment>
<dbReference type="GO" id="GO:1901605">
    <property type="term" value="P:alpha-amino acid metabolic process"/>
    <property type="evidence" value="ECO:0007669"/>
    <property type="project" value="TreeGrafter"/>
</dbReference>
<evidence type="ECO:0000256" key="5">
    <source>
        <dbReference type="ARBA" id="ARBA00022679"/>
    </source>
</evidence>
<dbReference type="SUPFAM" id="SSF53383">
    <property type="entry name" value="PLP-dependent transferases"/>
    <property type="match status" value="1"/>
</dbReference>
<gene>
    <name evidence="9" type="ordered locus">AMED_4775</name>
</gene>
<reference evidence="9 10" key="1">
    <citation type="journal article" date="2010" name="Cell Res.">
        <title>Complete genome sequence of the rifamycin SV-producing Amycolatopsis mediterranei U32 revealed its genetic characteristics in phylogeny and metabolism.</title>
        <authorList>
            <person name="Zhao W."/>
            <person name="Zhong Y."/>
            <person name="Yuan H."/>
            <person name="Wang J."/>
            <person name="Zheng H."/>
            <person name="Wang Y."/>
            <person name="Cen X."/>
            <person name="Xu F."/>
            <person name="Bai J."/>
            <person name="Han X."/>
            <person name="Lu G."/>
            <person name="Zhu Y."/>
            <person name="Shao Z."/>
            <person name="Yan H."/>
            <person name="Li C."/>
            <person name="Peng N."/>
            <person name="Zhang Z."/>
            <person name="Zhang Y."/>
            <person name="Lin W."/>
            <person name="Fan Y."/>
            <person name="Qin Z."/>
            <person name="Hu Y."/>
            <person name="Zhu B."/>
            <person name="Wang S."/>
            <person name="Ding X."/>
            <person name="Zhao G.P."/>
        </authorList>
    </citation>
    <scope>NUCLEOTIDE SEQUENCE [LARGE SCALE GENOMIC DNA]</scope>
    <source>
        <strain evidence="10">U-32</strain>
    </source>
</reference>
<evidence type="ECO:0000313" key="9">
    <source>
        <dbReference type="EMBL" id="ADJ46541.1"/>
    </source>
</evidence>
<organism evidence="9 10">
    <name type="scientific">Amycolatopsis mediterranei (strain U-32)</name>
    <dbReference type="NCBI Taxonomy" id="749927"/>
    <lineage>
        <taxon>Bacteria</taxon>
        <taxon>Bacillati</taxon>
        <taxon>Actinomycetota</taxon>
        <taxon>Actinomycetes</taxon>
        <taxon>Pseudonocardiales</taxon>
        <taxon>Pseudonocardiaceae</taxon>
        <taxon>Amycolatopsis</taxon>
    </lineage>
</organism>
<dbReference type="GO" id="GO:0030170">
    <property type="term" value="F:pyridoxal phosphate binding"/>
    <property type="evidence" value="ECO:0007669"/>
    <property type="project" value="InterPro"/>
</dbReference>
<evidence type="ECO:0000259" key="8">
    <source>
        <dbReference type="Pfam" id="PF00155"/>
    </source>
</evidence>
<evidence type="ECO:0000313" key="10">
    <source>
        <dbReference type="Proteomes" id="UP000000328"/>
    </source>
</evidence>
<dbReference type="InterPro" id="IPR015424">
    <property type="entry name" value="PyrdxlP-dep_Trfase"/>
</dbReference>
<dbReference type="FunFam" id="3.40.640.10:FF:000053">
    <property type="entry name" value="Aminotransferase, class I"/>
    <property type="match status" value="1"/>
</dbReference>
<protein>
    <submittedName>
        <fullName evidence="9">Aminotransferase</fullName>
    </submittedName>
</protein>
<dbReference type="PANTHER" id="PTHR42790">
    <property type="entry name" value="AMINOTRANSFERASE"/>
    <property type="match status" value="1"/>
</dbReference>
<dbReference type="InterPro" id="IPR050859">
    <property type="entry name" value="Class-I_PLP-dep_aminotransf"/>
</dbReference>